<feature type="compositionally biased region" description="Polar residues" evidence="1">
    <location>
        <begin position="44"/>
        <end position="60"/>
    </location>
</feature>
<dbReference type="EMBL" id="RDQH01000342">
    <property type="protein sequence ID" value="RXH71772.1"/>
    <property type="molecule type" value="Genomic_DNA"/>
</dbReference>
<dbReference type="Proteomes" id="UP000290289">
    <property type="component" value="Chromosome 16"/>
</dbReference>
<proteinExistence type="predicted"/>
<gene>
    <name evidence="2" type="ORF">DVH24_025273</name>
</gene>
<accession>A0A498HPE3</accession>
<sequence>MCLISTCSPPYNTRHFRDSLASDSIGTSNSGKSIPKMGDPLGSSHVSSQKQNRESLTGAKSGQYRAMAESGLDGLTDINIMELY</sequence>
<feature type="region of interest" description="Disordered" evidence="1">
    <location>
        <begin position="15"/>
        <end position="62"/>
    </location>
</feature>
<dbReference type="AlphaFoldDB" id="A0A498HPE3"/>
<name>A0A498HPE3_MALDO</name>
<comment type="caution">
    <text evidence="2">The sequence shown here is derived from an EMBL/GenBank/DDBJ whole genome shotgun (WGS) entry which is preliminary data.</text>
</comment>
<reference evidence="2 3" key="1">
    <citation type="submission" date="2018-10" db="EMBL/GenBank/DDBJ databases">
        <title>A high-quality apple genome assembly.</title>
        <authorList>
            <person name="Hu J."/>
        </authorList>
    </citation>
    <scope>NUCLEOTIDE SEQUENCE [LARGE SCALE GENOMIC DNA]</scope>
    <source>
        <strain evidence="3">cv. HFTH1</strain>
        <tissue evidence="2">Young leaf</tissue>
    </source>
</reference>
<protein>
    <submittedName>
        <fullName evidence="2">Uncharacterized protein</fullName>
    </submittedName>
</protein>
<evidence type="ECO:0000313" key="2">
    <source>
        <dbReference type="EMBL" id="RXH71772.1"/>
    </source>
</evidence>
<feature type="compositionally biased region" description="Polar residues" evidence="1">
    <location>
        <begin position="21"/>
        <end position="32"/>
    </location>
</feature>
<evidence type="ECO:0000256" key="1">
    <source>
        <dbReference type="SAM" id="MobiDB-lite"/>
    </source>
</evidence>
<evidence type="ECO:0000313" key="3">
    <source>
        <dbReference type="Proteomes" id="UP000290289"/>
    </source>
</evidence>
<organism evidence="2 3">
    <name type="scientific">Malus domestica</name>
    <name type="common">Apple</name>
    <name type="synonym">Pyrus malus</name>
    <dbReference type="NCBI Taxonomy" id="3750"/>
    <lineage>
        <taxon>Eukaryota</taxon>
        <taxon>Viridiplantae</taxon>
        <taxon>Streptophyta</taxon>
        <taxon>Embryophyta</taxon>
        <taxon>Tracheophyta</taxon>
        <taxon>Spermatophyta</taxon>
        <taxon>Magnoliopsida</taxon>
        <taxon>eudicotyledons</taxon>
        <taxon>Gunneridae</taxon>
        <taxon>Pentapetalae</taxon>
        <taxon>rosids</taxon>
        <taxon>fabids</taxon>
        <taxon>Rosales</taxon>
        <taxon>Rosaceae</taxon>
        <taxon>Amygdaloideae</taxon>
        <taxon>Maleae</taxon>
        <taxon>Malus</taxon>
    </lineage>
</organism>
<keyword evidence="3" id="KW-1185">Reference proteome</keyword>